<evidence type="ECO:0000313" key="2">
    <source>
        <dbReference type="Proteomes" id="UP001168972"/>
    </source>
</evidence>
<reference evidence="1" key="1">
    <citation type="journal article" date="2023" name="bioRxiv">
        <title>Scaffold-level genome assemblies of two parasitoid biocontrol wasps reveal the parthenogenesis mechanism and an associated novel virus.</title>
        <authorList>
            <person name="Inwood S."/>
            <person name="Skelly J."/>
            <person name="Guhlin J."/>
            <person name="Harrop T."/>
            <person name="Goldson S."/>
            <person name="Dearden P."/>
        </authorList>
    </citation>
    <scope>NUCLEOTIDE SEQUENCE</scope>
    <source>
        <strain evidence="1">Lincoln</strain>
        <tissue evidence="1">Whole body</tissue>
    </source>
</reference>
<dbReference type="AlphaFoldDB" id="A0AA39C3R0"/>
<accession>A0AA39C3R0</accession>
<name>A0AA39C3R0_MICHY</name>
<dbReference type="EMBL" id="JAQQBR010002954">
    <property type="protein sequence ID" value="KAK0156845.1"/>
    <property type="molecule type" value="Genomic_DNA"/>
</dbReference>
<protein>
    <submittedName>
        <fullName evidence="1">Uncharacterized protein</fullName>
    </submittedName>
</protein>
<evidence type="ECO:0000313" key="1">
    <source>
        <dbReference type="EMBL" id="KAK0156845.1"/>
    </source>
</evidence>
<comment type="caution">
    <text evidence="1">The sequence shown here is derived from an EMBL/GenBank/DDBJ whole genome shotgun (WGS) entry which is preliminary data.</text>
</comment>
<proteinExistence type="predicted"/>
<dbReference type="Proteomes" id="UP001168972">
    <property type="component" value="Unassembled WGS sequence"/>
</dbReference>
<reference evidence="1" key="2">
    <citation type="submission" date="2023-03" db="EMBL/GenBank/DDBJ databases">
        <authorList>
            <person name="Inwood S.N."/>
            <person name="Skelly J.G."/>
            <person name="Guhlin J."/>
            <person name="Harrop T.W.R."/>
            <person name="Goldson S.G."/>
            <person name="Dearden P.K."/>
        </authorList>
    </citation>
    <scope>NUCLEOTIDE SEQUENCE</scope>
    <source>
        <strain evidence="1">Lincoln</strain>
        <tissue evidence="1">Whole body</tissue>
    </source>
</reference>
<keyword evidence="2" id="KW-1185">Reference proteome</keyword>
<gene>
    <name evidence="1" type="ORF">PV327_011580</name>
</gene>
<organism evidence="1 2">
    <name type="scientific">Microctonus hyperodae</name>
    <name type="common">Parasitoid wasp</name>
    <dbReference type="NCBI Taxonomy" id="165561"/>
    <lineage>
        <taxon>Eukaryota</taxon>
        <taxon>Metazoa</taxon>
        <taxon>Ecdysozoa</taxon>
        <taxon>Arthropoda</taxon>
        <taxon>Hexapoda</taxon>
        <taxon>Insecta</taxon>
        <taxon>Pterygota</taxon>
        <taxon>Neoptera</taxon>
        <taxon>Endopterygota</taxon>
        <taxon>Hymenoptera</taxon>
        <taxon>Apocrita</taxon>
        <taxon>Ichneumonoidea</taxon>
        <taxon>Braconidae</taxon>
        <taxon>Euphorinae</taxon>
        <taxon>Microctonus</taxon>
    </lineage>
</organism>
<sequence length="213" mass="25243">MGNNNKFNILTVNEGRRLLHQFPTDKELHLFNQLLERLDVFDNNPLNIYNTIPEAHAFFNLEKKSVEKLLLDSKYSVNLKHNNRLKQMKKKIIDREHKIKQVLMKKRKKYTILHRAIDLTSQLIGQNNDDDNVNEKKKSKDEKSIENLTLYVKDLTQFFIENINVSDNGKTLIYIHRVLDIPARDWNFATLFLPNKDKIDPLYDIIRQAYPPT</sequence>